<feature type="domain" description="ComEC/Rec2-related protein" evidence="7">
    <location>
        <begin position="145"/>
        <end position="388"/>
    </location>
</feature>
<keyword evidence="3 6" id="KW-0812">Transmembrane</keyword>
<proteinExistence type="predicted"/>
<dbReference type="PANTHER" id="PTHR30619">
    <property type="entry name" value="DNA INTERNALIZATION/COMPETENCE PROTEIN COMEC/REC2"/>
    <property type="match status" value="1"/>
</dbReference>
<dbReference type="Proteomes" id="UP000198405">
    <property type="component" value="Unassembled WGS sequence"/>
</dbReference>
<dbReference type="InterPro" id="IPR004477">
    <property type="entry name" value="ComEC_N"/>
</dbReference>
<evidence type="ECO:0000256" key="1">
    <source>
        <dbReference type="ARBA" id="ARBA00004651"/>
    </source>
</evidence>
<feature type="transmembrane region" description="Helical" evidence="6">
    <location>
        <begin position="166"/>
        <end position="188"/>
    </location>
</feature>
<keyword evidence="9" id="KW-1185">Reference proteome</keyword>
<evidence type="ECO:0000256" key="5">
    <source>
        <dbReference type="ARBA" id="ARBA00023136"/>
    </source>
</evidence>
<gene>
    <name evidence="8" type="ORF">SAMN06265340_1043</name>
</gene>
<accession>A0A238YMJ0</accession>
<evidence type="ECO:0000256" key="6">
    <source>
        <dbReference type="SAM" id="Phobius"/>
    </source>
</evidence>
<dbReference type="InterPro" id="IPR052159">
    <property type="entry name" value="Competence_DNA_uptake"/>
</dbReference>
<dbReference type="AlphaFoldDB" id="A0A238YMJ0"/>
<evidence type="ECO:0000313" key="9">
    <source>
        <dbReference type="Proteomes" id="UP000198405"/>
    </source>
</evidence>
<dbReference type="PANTHER" id="PTHR30619:SF1">
    <property type="entry name" value="RECOMBINATION PROTEIN 2"/>
    <property type="match status" value="1"/>
</dbReference>
<dbReference type="GO" id="GO:0005886">
    <property type="term" value="C:plasma membrane"/>
    <property type="evidence" value="ECO:0007669"/>
    <property type="project" value="UniProtKB-SubCell"/>
</dbReference>
<keyword evidence="5 6" id="KW-0472">Membrane</keyword>
<evidence type="ECO:0000313" key="8">
    <source>
        <dbReference type="EMBL" id="SNR71854.1"/>
    </source>
</evidence>
<dbReference type="Pfam" id="PF03772">
    <property type="entry name" value="Competence"/>
    <property type="match status" value="1"/>
</dbReference>
<feature type="transmembrane region" description="Helical" evidence="6">
    <location>
        <begin position="45"/>
        <end position="62"/>
    </location>
</feature>
<evidence type="ECO:0000256" key="4">
    <source>
        <dbReference type="ARBA" id="ARBA00022989"/>
    </source>
</evidence>
<evidence type="ECO:0000256" key="2">
    <source>
        <dbReference type="ARBA" id="ARBA00022475"/>
    </source>
</evidence>
<feature type="transmembrane region" description="Helical" evidence="6">
    <location>
        <begin position="6"/>
        <end position="38"/>
    </location>
</feature>
<comment type="subcellular location">
    <subcellularLocation>
        <location evidence="1">Cell membrane</location>
        <topology evidence="1">Multi-pass membrane protein</topology>
    </subcellularLocation>
</comment>
<dbReference type="EMBL" id="FZOB01000004">
    <property type="protein sequence ID" value="SNR71854.1"/>
    <property type="molecule type" value="Genomic_DNA"/>
</dbReference>
<name>A0A238YMJ0_9BACT</name>
<dbReference type="OrthoDB" id="12338at2"/>
<protein>
    <submittedName>
        <fullName evidence="8">Competence protein ComEC</fullName>
    </submittedName>
</protein>
<feature type="transmembrane region" description="Helical" evidence="6">
    <location>
        <begin position="304"/>
        <end position="325"/>
    </location>
</feature>
<feature type="transmembrane region" description="Helical" evidence="6">
    <location>
        <begin position="280"/>
        <end position="298"/>
    </location>
</feature>
<feature type="transmembrane region" description="Helical" evidence="6">
    <location>
        <begin position="200"/>
        <end position="226"/>
    </location>
</feature>
<evidence type="ECO:0000256" key="3">
    <source>
        <dbReference type="ARBA" id="ARBA00022692"/>
    </source>
</evidence>
<feature type="transmembrane region" description="Helical" evidence="6">
    <location>
        <begin position="372"/>
        <end position="401"/>
    </location>
</feature>
<organism evidence="8 9">
    <name type="scientific">Desulfurobacterium atlanticum</name>
    <dbReference type="NCBI Taxonomy" id="240169"/>
    <lineage>
        <taxon>Bacteria</taxon>
        <taxon>Pseudomonadati</taxon>
        <taxon>Aquificota</taxon>
        <taxon>Aquificia</taxon>
        <taxon>Desulfurobacteriales</taxon>
        <taxon>Desulfurobacteriaceae</taxon>
        <taxon>Desulfurobacterium</taxon>
    </lineage>
</organism>
<keyword evidence="4 6" id="KW-1133">Transmembrane helix</keyword>
<keyword evidence="2" id="KW-1003">Cell membrane</keyword>
<feature type="transmembrane region" description="Helical" evidence="6">
    <location>
        <begin position="238"/>
        <end position="268"/>
    </location>
</feature>
<reference evidence="9" key="1">
    <citation type="submission" date="2017-06" db="EMBL/GenBank/DDBJ databases">
        <authorList>
            <person name="Varghese N."/>
            <person name="Submissions S."/>
        </authorList>
    </citation>
    <scope>NUCLEOTIDE SEQUENCE [LARGE SCALE GENOMIC DNA]</scope>
    <source>
        <strain evidence="9">DSM 15668</strain>
    </source>
</reference>
<sequence length="464" mass="52397">MERHSLFVLTLLFLSAFLKLKTLFLLPFLVFSVFVYTVRFSFRDLFFSAVCVAVAVFLFSGLKWHKDSFKVKWIFDSDNRIALLSNGRYVQVDDGIFVGDVISPSGEKISSGGIFSFFERERFEIAKKIEEEFEYPVSSLIEAVTLGVRYNLPEGLKTYMLLTGTYPFIAVSGLHTGIVFGLLMLLFFPLSKEKRFTLSAAVLTVLLPFTGLPVSVLRAYFFIVFVGFLKLYGRKVDYLYVLLLTAFLLSFSEISTGFILSFLAVAGIAIGMDKGIKGRIFAGTFPFLFTAPYVVYKFKVINLFAPVSIFLLSLLFSAFLLFSFLSEITFFKIELINSLTFKLGELFILGVKKLFVPFSAGVVYSAPPSGWIFLITFTVFILVVFAIKKEFIFVALSIFLLSLPLFREFKSGEVLTIKGKSLNSAYFIAGDGQQLRNCLIKTDYVFPFAENVLEMKGNRIIIEK</sequence>
<evidence type="ECO:0000259" key="7">
    <source>
        <dbReference type="Pfam" id="PF03772"/>
    </source>
</evidence>